<evidence type="ECO:0000259" key="2">
    <source>
        <dbReference type="PROSITE" id="PS50234"/>
    </source>
</evidence>
<protein>
    <submittedName>
        <fullName evidence="3">VWA domain-containing protein</fullName>
    </submittedName>
</protein>
<dbReference type="Proteomes" id="UP001339962">
    <property type="component" value="Unassembled WGS sequence"/>
</dbReference>
<feature type="domain" description="VWFA" evidence="2">
    <location>
        <begin position="446"/>
        <end position="634"/>
    </location>
</feature>
<dbReference type="InterPro" id="IPR002035">
    <property type="entry name" value="VWF_A"/>
</dbReference>
<evidence type="ECO:0000313" key="3">
    <source>
        <dbReference type="EMBL" id="MED5052245.1"/>
    </source>
</evidence>
<accession>A0ABD5IVA3</accession>
<dbReference type="RefSeq" id="WP_328218465.1">
    <property type="nucleotide sequence ID" value="NZ_JARTLI010000018.1"/>
</dbReference>
<dbReference type="SMART" id="SM00327">
    <property type="entry name" value="VWA"/>
    <property type="match status" value="1"/>
</dbReference>
<feature type="compositionally biased region" description="Basic and acidic residues" evidence="1">
    <location>
        <begin position="329"/>
        <end position="339"/>
    </location>
</feature>
<dbReference type="PROSITE" id="PS50234">
    <property type="entry name" value="VWFA"/>
    <property type="match status" value="1"/>
</dbReference>
<evidence type="ECO:0000256" key="1">
    <source>
        <dbReference type="SAM" id="MobiDB-lite"/>
    </source>
</evidence>
<sequence length="640" mass="74485">MKRFIQFNDKKIDSFLFMQLSDLAKTLTKQSEWEVEFGFQSYVDFPARKLYVSYFWDNRPETEKLHGLKTDVCLRAIGTLYYTDIDAVTAFIQKANRLSMPSFAKQLLMLAEDLRLEELCKKERPGTKKWFNTRRDVYRRYFQSQAQANLTKSVYTDALFAVLYLLLTSASPLEDVPFIHERIDPMIPWIRQTIGHLFDASSTKDIARIVLLLTEALEDVLEHDMLNTYFYLPQHAYNQEEAHMTLADLKRSSCLNNCDVLDKQKSGDEDIHDQELPTWHRETSDMTKSFLQFELEQGSRTHLLGKGGRPGEDGDQALGMVQGSAQKSSRNEYTRPISLERKQDVRQSGGGEAYGKENRHAEAIFLTPHSPSVQEQAEYEKKKLEIIAYQKKLKKMIEKTLEHKQALPRTDLHFGRLHKKLLRLWTDEQPRLFYKKRTPSPELDAVFTLLVDCSASMYDKMEETKRGIILFHESLKSVRVFHEVVGFWEDSNEAMETKQPNYFQTMISFSESLKKQTGPEILQLEPQEDNRDGFAIRLMTEQLRRRTEKQKFLLVFSDGEPAAYHYEQNGIIDTHEAVLEARKRGIEVLNVFLANGEITEEQQRTIQNIYGKHCIIVSNVEQLPDILFPLLKKLLHKSLV</sequence>
<dbReference type="CDD" id="cd01454">
    <property type="entry name" value="vWA_norD_type"/>
    <property type="match status" value="1"/>
</dbReference>
<dbReference type="InterPro" id="IPR036465">
    <property type="entry name" value="vWFA_dom_sf"/>
</dbReference>
<dbReference type="InterPro" id="IPR051928">
    <property type="entry name" value="NorD/CobT"/>
</dbReference>
<dbReference type="SUPFAM" id="SSF53300">
    <property type="entry name" value="vWA-like"/>
    <property type="match status" value="1"/>
</dbReference>
<gene>
    <name evidence="3" type="ORF">P9850_10310</name>
</gene>
<feature type="region of interest" description="Disordered" evidence="1">
    <location>
        <begin position="303"/>
        <end position="339"/>
    </location>
</feature>
<organism evidence="3 4">
    <name type="scientific">Anoxybacteroides rupiense</name>
    <dbReference type="NCBI Taxonomy" id="311460"/>
    <lineage>
        <taxon>Bacteria</taxon>
        <taxon>Bacillati</taxon>
        <taxon>Bacillota</taxon>
        <taxon>Bacilli</taxon>
        <taxon>Bacillales</taxon>
        <taxon>Anoxybacillaceae</taxon>
        <taxon>Anoxybacteroides</taxon>
    </lineage>
</organism>
<evidence type="ECO:0000313" key="4">
    <source>
        <dbReference type="Proteomes" id="UP001339962"/>
    </source>
</evidence>
<name>A0ABD5IVA3_9BACL</name>
<dbReference type="Gene3D" id="3.40.50.410">
    <property type="entry name" value="von Willebrand factor, type A domain"/>
    <property type="match status" value="1"/>
</dbReference>
<comment type="caution">
    <text evidence="3">The sequence shown here is derived from an EMBL/GenBank/DDBJ whole genome shotgun (WGS) entry which is preliminary data.</text>
</comment>
<dbReference type="PANTHER" id="PTHR41248">
    <property type="entry name" value="NORD PROTEIN"/>
    <property type="match status" value="1"/>
</dbReference>
<proteinExistence type="predicted"/>
<dbReference type="PANTHER" id="PTHR41248:SF1">
    <property type="entry name" value="NORD PROTEIN"/>
    <property type="match status" value="1"/>
</dbReference>
<dbReference type="EMBL" id="JARTLI010000018">
    <property type="protein sequence ID" value="MED5052245.1"/>
    <property type="molecule type" value="Genomic_DNA"/>
</dbReference>
<dbReference type="Pfam" id="PF00092">
    <property type="entry name" value="VWA"/>
    <property type="match status" value="1"/>
</dbReference>
<reference evidence="3 4" key="1">
    <citation type="submission" date="2023-03" db="EMBL/GenBank/DDBJ databases">
        <title>Bacillus Genome Sequencing.</title>
        <authorList>
            <person name="Dunlap C."/>
        </authorList>
    </citation>
    <scope>NUCLEOTIDE SEQUENCE [LARGE SCALE GENOMIC DNA]</scope>
    <source>
        <strain evidence="3 4">NRS-38</strain>
    </source>
</reference>
<dbReference type="AlphaFoldDB" id="A0ABD5IVA3"/>